<evidence type="ECO:0000256" key="1">
    <source>
        <dbReference type="ARBA" id="ARBA00006817"/>
    </source>
</evidence>
<dbReference type="CDD" id="cd08896">
    <property type="entry name" value="SRPBCC_CalC_Aha1-like_3"/>
    <property type="match status" value="1"/>
</dbReference>
<sequence>MDVPREKLFRCWHDPELLKQWFVPKPWTIASAEVDLRPGGRSLVVMQDPEGNQYPNEGVYLEVVPNEKIVSTDAFTAGWKPSGKAFMVAETLFEDAGNGKTRYTATARHWNAEDREAHAKMGFHEGWGMAADQLEALAKTL</sequence>
<name>A0A8J7UIW3_9HYPH</name>
<gene>
    <name evidence="3" type="ORF">J5Y06_11890</name>
</gene>
<dbReference type="InterPro" id="IPR023393">
    <property type="entry name" value="START-like_dom_sf"/>
</dbReference>
<dbReference type="SUPFAM" id="SSF55961">
    <property type="entry name" value="Bet v1-like"/>
    <property type="match status" value="1"/>
</dbReference>
<dbReference type="Pfam" id="PF08327">
    <property type="entry name" value="AHSA1"/>
    <property type="match status" value="1"/>
</dbReference>
<proteinExistence type="inferred from homology"/>
<comment type="similarity">
    <text evidence="1">Belongs to the AHA1 family.</text>
</comment>
<reference evidence="3" key="1">
    <citation type="submission" date="2021-03" db="EMBL/GenBank/DDBJ databases">
        <title>Genome sequencing and assembly of Tianweitania sediminis.</title>
        <authorList>
            <person name="Chhetri G."/>
        </authorList>
    </citation>
    <scope>NUCLEOTIDE SEQUENCE</scope>
    <source>
        <strain evidence="3">Z8</strain>
    </source>
</reference>
<dbReference type="Gene3D" id="3.30.530.20">
    <property type="match status" value="1"/>
</dbReference>
<evidence type="ECO:0000313" key="3">
    <source>
        <dbReference type="EMBL" id="MBP0439353.1"/>
    </source>
</evidence>
<evidence type="ECO:0000259" key="2">
    <source>
        <dbReference type="Pfam" id="PF08327"/>
    </source>
</evidence>
<keyword evidence="4" id="KW-1185">Reference proteome</keyword>
<dbReference type="InterPro" id="IPR013538">
    <property type="entry name" value="ASHA1/2-like_C"/>
</dbReference>
<feature type="domain" description="Activator of Hsp90 ATPase homologue 1/2-like C-terminal" evidence="2">
    <location>
        <begin position="2"/>
        <end position="138"/>
    </location>
</feature>
<evidence type="ECO:0000313" key="4">
    <source>
        <dbReference type="Proteomes" id="UP000666240"/>
    </source>
</evidence>
<dbReference type="RefSeq" id="WP_209335560.1">
    <property type="nucleotide sequence ID" value="NZ_JAGIYY010000003.1"/>
</dbReference>
<protein>
    <submittedName>
        <fullName evidence="3">SRPBCC family protein</fullName>
    </submittedName>
</protein>
<dbReference type="EMBL" id="JAGIYY010000003">
    <property type="protein sequence ID" value="MBP0439353.1"/>
    <property type="molecule type" value="Genomic_DNA"/>
</dbReference>
<comment type="caution">
    <text evidence="3">The sequence shown here is derived from an EMBL/GenBank/DDBJ whole genome shotgun (WGS) entry which is preliminary data.</text>
</comment>
<dbReference type="AlphaFoldDB" id="A0A8J7UIW3"/>
<organism evidence="3 4">
    <name type="scientific">Tianweitania sediminis</name>
    <dbReference type="NCBI Taxonomy" id="1502156"/>
    <lineage>
        <taxon>Bacteria</taxon>
        <taxon>Pseudomonadati</taxon>
        <taxon>Pseudomonadota</taxon>
        <taxon>Alphaproteobacteria</taxon>
        <taxon>Hyphomicrobiales</taxon>
        <taxon>Phyllobacteriaceae</taxon>
        <taxon>Tianweitania</taxon>
    </lineage>
</organism>
<dbReference type="Proteomes" id="UP000666240">
    <property type="component" value="Unassembled WGS sequence"/>
</dbReference>
<accession>A0A8J7UIW3</accession>